<evidence type="ECO:0000259" key="4">
    <source>
        <dbReference type="PROSITE" id="PS50041"/>
    </source>
</evidence>
<evidence type="ECO:0000313" key="5">
    <source>
        <dbReference type="Ensembl" id="ENSSORP00005002575.1"/>
    </source>
</evidence>
<reference evidence="5" key="2">
    <citation type="submission" date="2025-08" db="UniProtKB">
        <authorList>
            <consortium name="Ensembl"/>
        </authorList>
    </citation>
    <scope>IDENTIFICATION</scope>
</reference>
<keyword evidence="1" id="KW-0430">Lectin</keyword>
<evidence type="ECO:0000313" key="6">
    <source>
        <dbReference type="Proteomes" id="UP000472271"/>
    </source>
</evidence>
<dbReference type="PANTHER" id="PTHR22803">
    <property type="entry name" value="MANNOSE, PHOSPHOLIPASE, LECTIN RECEPTOR RELATED"/>
    <property type="match status" value="1"/>
</dbReference>
<dbReference type="InterPro" id="IPR016186">
    <property type="entry name" value="C-type_lectin-like/link_sf"/>
</dbReference>
<reference evidence="5" key="3">
    <citation type="submission" date="2025-09" db="UniProtKB">
        <authorList>
            <consortium name="Ensembl"/>
        </authorList>
    </citation>
    <scope>IDENTIFICATION</scope>
</reference>
<dbReference type="PROSITE" id="PS50041">
    <property type="entry name" value="C_TYPE_LECTIN_2"/>
    <property type="match status" value="1"/>
</dbReference>
<dbReference type="InterPro" id="IPR018378">
    <property type="entry name" value="C-type_lectin_CS"/>
</dbReference>
<dbReference type="Ensembl" id="ENSSORT00005002641.1">
    <property type="protein sequence ID" value="ENSSORP00005002575.1"/>
    <property type="gene ID" value="ENSSORG00005001539.1"/>
</dbReference>
<proteinExistence type="predicted"/>
<dbReference type="Proteomes" id="UP000472271">
    <property type="component" value="Chromosome 21"/>
</dbReference>
<dbReference type="CDD" id="cd03590">
    <property type="entry name" value="CLECT_DC-SIGN_like"/>
    <property type="match status" value="1"/>
</dbReference>
<dbReference type="PROSITE" id="PS00615">
    <property type="entry name" value="C_TYPE_LECTIN_1"/>
    <property type="match status" value="1"/>
</dbReference>
<dbReference type="InterPro" id="IPR016187">
    <property type="entry name" value="CTDL_fold"/>
</dbReference>
<keyword evidence="6" id="KW-1185">Reference proteome</keyword>
<feature type="transmembrane region" description="Helical" evidence="3">
    <location>
        <begin position="36"/>
        <end position="54"/>
    </location>
</feature>
<reference evidence="5" key="1">
    <citation type="submission" date="2019-06" db="EMBL/GenBank/DDBJ databases">
        <authorList>
            <consortium name="Wellcome Sanger Institute Data Sharing"/>
        </authorList>
    </citation>
    <scope>NUCLEOTIDE SEQUENCE [LARGE SCALE GENOMIC DNA]</scope>
</reference>
<dbReference type="InParanoid" id="A0A672YEC8"/>
<evidence type="ECO:0000256" key="1">
    <source>
        <dbReference type="ARBA" id="ARBA00022734"/>
    </source>
</evidence>
<accession>A0A672YEC8</accession>
<dbReference type="SMART" id="SM00034">
    <property type="entry name" value="CLECT"/>
    <property type="match status" value="1"/>
</dbReference>
<keyword evidence="3" id="KW-0472">Membrane</keyword>
<sequence length="237" mass="26903">MEMDDLYDAVEDKPAYSRPLAHETAPQVSNRGLRGAVVFLGLLCGFLAVGLIGVRVHYFLATRALAAELFFMKSNLHDCIQTGNDHISNLTEERDRLNASLVKATQELKKLGMVRTCPKGWKLFSDSCYFFSTAVGSWETARDNCRNKSADLLIVDTEEEQVFISWLNMRYWIGLSDREQEGTWSWVDGSPVTLSFWDTGEPNDDLDSGGEDCGETLHYGRWNDVNCNDPRRWICEK</sequence>
<protein>
    <submittedName>
        <fullName evidence="5">C-type lectin domain family 17, member A-like</fullName>
    </submittedName>
</protein>
<dbReference type="InterPro" id="IPR001304">
    <property type="entry name" value="C-type_lectin-like"/>
</dbReference>
<dbReference type="SUPFAM" id="SSF56436">
    <property type="entry name" value="C-type lectin-like"/>
    <property type="match status" value="1"/>
</dbReference>
<dbReference type="InterPro" id="IPR050111">
    <property type="entry name" value="C-type_lectin/snaclec_domain"/>
</dbReference>
<dbReference type="Pfam" id="PF00059">
    <property type="entry name" value="Lectin_C"/>
    <property type="match status" value="1"/>
</dbReference>
<dbReference type="AlphaFoldDB" id="A0A672YEC8"/>
<keyword evidence="2" id="KW-1015">Disulfide bond</keyword>
<dbReference type="InterPro" id="IPR033989">
    <property type="entry name" value="CD209-like_CTLD"/>
</dbReference>
<keyword evidence="3" id="KW-1133">Transmembrane helix</keyword>
<evidence type="ECO:0000256" key="3">
    <source>
        <dbReference type="SAM" id="Phobius"/>
    </source>
</evidence>
<organism evidence="5 6">
    <name type="scientific">Sphaeramia orbicularis</name>
    <name type="common">orbiculate cardinalfish</name>
    <dbReference type="NCBI Taxonomy" id="375764"/>
    <lineage>
        <taxon>Eukaryota</taxon>
        <taxon>Metazoa</taxon>
        <taxon>Chordata</taxon>
        <taxon>Craniata</taxon>
        <taxon>Vertebrata</taxon>
        <taxon>Euteleostomi</taxon>
        <taxon>Actinopterygii</taxon>
        <taxon>Neopterygii</taxon>
        <taxon>Teleostei</taxon>
        <taxon>Neoteleostei</taxon>
        <taxon>Acanthomorphata</taxon>
        <taxon>Gobiaria</taxon>
        <taxon>Kurtiformes</taxon>
        <taxon>Apogonoidei</taxon>
        <taxon>Apogonidae</taxon>
        <taxon>Apogoninae</taxon>
        <taxon>Sphaeramia</taxon>
    </lineage>
</organism>
<dbReference type="Gene3D" id="3.10.100.10">
    <property type="entry name" value="Mannose-Binding Protein A, subunit A"/>
    <property type="match status" value="1"/>
</dbReference>
<name>A0A672YEC8_9TELE</name>
<dbReference type="GO" id="GO:0030246">
    <property type="term" value="F:carbohydrate binding"/>
    <property type="evidence" value="ECO:0007669"/>
    <property type="project" value="UniProtKB-KW"/>
</dbReference>
<keyword evidence="3" id="KW-0812">Transmembrane</keyword>
<evidence type="ECO:0000256" key="2">
    <source>
        <dbReference type="ARBA" id="ARBA00023157"/>
    </source>
</evidence>
<feature type="domain" description="C-type lectin" evidence="4">
    <location>
        <begin position="124"/>
        <end position="236"/>
    </location>
</feature>
<gene>
    <name evidence="5" type="primary">LOC115411853</name>
</gene>
<dbReference type="FunCoup" id="A0A672YEC8">
    <property type="interactions" value="1"/>
</dbReference>